<dbReference type="InterPro" id="IPR018289">
    <property type="entry name" value="MULE_transposase_dom"/>
</dbReference>
<dbReference type="PANTHER" id="PTHR47718">
    <property type="entry name" value="OS01G0519700 PROTEIN"/>
    <property type="match status" value="1"/>
</dbReference>
<keyword evidence="2 4" id="KW-0863">Zinc-finger</keyword>
<evidence type="ECO:0000256" key="4">
    <source>
        <dbReference type="PROSITE-ProRule" id="PRU00325"/>
    </source>
</evidence>
<dbReference type="EMBL" id="CM008046">
    <property type="protein sequence ID" value="PVH66538.1"/>
    <property type="molecule type" value="Genomic_DNA"/>
</dbReference>
<organism evidence="6">
    <name type="scientific">Panicum hallii</name>
    <dbReference type="NCBI Taxonomy" id="206008"/>
    <lineage>
        <taxon>Eukaryota</taxon>
        <taxon>Viridiplantae</taxon>
        <taxon>Streptophyta</taxon>
        <taxon>Embryophyta</taxon>
        <taxon>Tracheophyta</taxon>
        <taxon>Spermatophyta</taxon>
        <taxon>Magnoliopsida</taxon>
        <taxon>Liliopsida</taxon>
        <taxon>Poales</taxon>
        <taxon>Poaceae</taxon>
        <taxon>PACMAD clade</taxon>
        <taxon>Panicoideae</taxon>
        <taxon>Panicodae</taxon>
        <taxon>Paniceae</taxon>
        <taxon>Panicinae</taxon>
        <taxon>Panicum</taxon>
        <taxon>Panicum sect. Panicum</taxon>
    </lineage>
</organism>
<protein>
    <recommendedName>
        <fullName evidence="5">SWIM-type domain-containing protein</fullName>
    </recommendedName>
</protein>
<dbReference type="Pfam" id="PF10551">
    <property type="entry name" value="MULE"/>
    <property type="match status" value="1"/>
</dbReference>
<dbReference type="Pfam" id="PF03101">
    <property type="entry name" value="FAR1"/>
    <property type="match status" value="1"/>
</dbReference>
<dbReference type="GO" id="GO:0008270">
    <property type="term" value="F:zinc ion binding"/>
    <property type="evidence" value="ECO:0007669"/>
    <property type="project" value="UniProtKB-KW"/>
</dbReference>
<dbReference type="InterPro" id="IPR006564">
    <property type="entry name" value="Znf_PMZ"/>
</dbReference>
<dbReference type="InterPro" id="IPR004330">
    <property type="entry name" value="FAR1_DNA_bnd_dom"/>
</dbReference>
<evidence type="ECO:0000256" key="1">
    <source>
        <dbReference type="ARBA" id="ARBA00022723"/>
    </source>
</evidence>
<name>A0A2T8KWH7_9POAL</name>
<dbReference type="SMART" id="SM00575">
    <property type="entry name" value="ZnF_PMZ"/>
    <property type="match status" value="1"/>
</dbReference>
<sequence length="693" mass="79995">MKFTNPEEGWKFWLAYSGQSGFEVRKQYANKSKIDGNVTSRRFVCAKEGHRGKDKRSDQVKCPRAETRTDCEVRIELQAFEIETADDSGIGPKASHELACHRVGGPLNLGYTLRDHKNYLRGKRQREMSYGEAGSMLQYFRDKIAANPSFQYATQMDIEEKIANIFWADAKIIADYTHFGDVVSFDTTFGTNRESQPFGVSVGFNQFRETVVFCAVLMYDETFESFRWLFETFLQAHNGKQPKTFYTDQDFAMGKAVELVFHESWHGLCTFHIMQNAIKHLPKQEKDEGSNVLADFRACMFEYVDQEKFEREFAILRTKVQKQTWLDSIYSLKEKWAECYIKDVYTLGMRSTQLSESLNNDLKIHFKSDFNIIRFLKHFEKVVEGKRNNELNSEFESRKKLSRVIVKVPMLLQASKMYTPIIFEAFQGQYARSMTACTRVLDGNYEYLVATGSLGEELVLDEEYRVIGNPLDQTATCSCNLFNRIGIICAHALKVFDLMNIKSLPTQYKLKRWTRQVRSGIVLDRNGKNVIKNPKLDAMLRYRYFSHKLLNLAHRVAYFPECTSLMDNAIDLLSQQLEDKISLCPSISNAGESAAHVNVAAQNDTLSDAQLKKKEVRTRSSKRQKLGWEEKYKGRKKGQRKTLVSVQIPMAQDIGKEASSDKHRDSEEYWTISSFTQLLNGASSDDLKFERFF</sequence>
<evidence type="ECO:0000256" key="3">
    <source>
        <dbReference type="ARBA" id="ARBA00022833"/>
    </source>
</evidence>
<keyword evidence="3" id="KW-0862">Zinc</keyword>
<dbReference type="AlphaFoldDB" id="A0A2T8KWH7"/>
<dbReference type="PROSITE" id="PS50966">
    <property type="entry name" value="ZF_SWIM"/>
    <property type="match status" value="1"/>
</dbReference>
<dbReference type="PANTHER" id="PTHR47718:SF2">
    <property type="entry name" value="PROTEIN FAR1-RELATED SEQUENCE 5-LIKE"/>
    <property type="match status" value="1"/>
</dbReference>
<dbReference type="Gramene" id="PVH66538">
    <property type="protein sequence ID" value="PVH66538"/>
    <property type="gene ID" value="PAHAL_1G275900"/>
</dbReference>
<keyword evidence="1" id="KW-0479">Metal-binding</keyword>
<proteinExistence type="predicted"/>
<evidence type="ECO:0000259" key="5">
    <source>
        <dbReference type="PROSITE" id="PS50966"/>
    </source>
</evidence>
<dbReference type="InterPro" id="IPR007527">
    <property type="entry name" value="Znf_SWIM"/>
</dbReference>
<dbReference type="Proteomes" id="UP000243499">
    <property type="component" value="Chromosome 1"/>
</dbReference>
<reference evidence="6" key="1">
    <citation type="submission" date="2018-04" db="EMBL/GenBank/DDBJ databases">
        <title>WGS assembly of Panicum hallii.</title>
        <authorList>
            <person name="Lovell J."/>
            <person name="Jenkins J."/>
            <person name="Lowry D."/>
            <person name="Mamidi S."/>
            <person name="Sreedasyam A."/>
            <person name="Weng X."/>
            <person name="Barry K."/>
            <person name="Bonette J."/>
            <person name="Campitelli B."/>
            <person name="Daum C."/>
            <person name="Gordon S."/>
            <person name="Gould B."/>
            <person name="Lipzen A."/>
            <person name="Macqueen A."/>
            <person name="Palacio-Mejia J."/>
            <person name="Plott C."/>
            <person name="Shakirov E."/>
            <person name="Shu S."/>
            <person name="Yoshinaga Y."/>
            <person name="Zane M."/>
            <person name="Rokhsar D."/>
            <person name="Grimwood J."/>
            <person name="Schmutz J."/>
            <person name="Juenger T."/>
        </authorList>
    </citation>
    <scope>NUCLEOTIDE SEQUENCE [LARGE SCALE GENOMIC DNA]</scope>
    <source>
        <strain evidence="6">FIL2</strain>
    </source>
</reference>
<evidence type="ECO:0000256" key="2">
    <source>
        <dbReference type="ARBA" id="ARBA00022771"/>
    </source>
</evidence>
<feature type="domain" description="SWIM-type" evidence="5">
    <location>
        <begin position="464"/>
        <end position="500"/>
    </location>
</feature>
<dbReference type="Pfam" id="PF04434">
    <property type="entry name" value="SWIM"/>
    <property type="match status" value="1"/>
</dbReference>
<evidence type="ECO:0000313" key="6">
    <source>
        <dbReference type="EMBL" id="PVH66538.1"/>
    </source>
</evidence>
<accession>A0A2T8KWH7</accession>
<gene>
    <name evidence="6" type="ORF">PAHAL_1G275900</name>
</gene>